<keyword evidence="3" id="KW-0378">Hydrolase</keyword>
<feature type="compositionally biased region" description="Low complexity" evidence="1">
    <location>
        <begin position="87"/>
        <end position="111"/>
    </location>
</feature>
<gene>
    <name evidence="3" type="ORF">FQA47_013404</name>
</gene>
<comment type="caution">
    <text evidence="3">The sequence shown here is derived from an EMBL/GenBank/DDBJ whole genome shotgun (WGS) entry which is preliminary data.</text>
</comment>
<dbReference type="Gene3D" id="3.90.70.10">
    <property type="entry name" value="Cysteine proteinases"/>
    <property type="match status" value="1"/>
</dbReference>
<dbReference type="EMBL" id="WKFB01000126">
    <property type="protein sequence ID" value="KAF6734745.1"/>
    <property type="molecule type" value="Genomic_DNA"/>
</dbReference>
<accession>A0A834FIN9</accession>
<protein>
    <submittedName>
        <fullName evidence="3">Ubiquitin carboxyl-terminal hydrolase 31</fullName>
    </submittedName>
</protein>
<feature type="compositionally biased region" description="Polar residues" evidence="1">
    <location>
        <begin position="150"/>
        <end position="183"/>
    </location>
</feature>
<dbReference type="GO" id="GO:0016787">
    <property type="term" value="F:hydrolase activity"/>
    <property type="evidence" value="ECO:0007669"/>
    <property type="project" value="UniProtKB-KW"/>
</dbReference>
<name>A0A834FIN9_ORYME</name>
<feature type="compositionally biased region" description="Low complexity" evidence="1">
    <location>
        <begin position="297"/>
        <end position="312"/>
    </location>
</feature>
<sequence length="331" mass="35365">MQCVTIMGPCKGAITQLSARTPSTGQWYCFDDSDVHSLSEDEVCKQTAYILFYQRRATIPSWSANSSVGGSTSSSLCEHWISRLMGSRPPSQASSGSSRRTSLASLSESAEFAGERSEDDGLSTRPAVRGIQRPTFSSRSSIASPLALSENGTKPSWSHSAKLQLRSNSPSRFSVESHSSSPTLERIGEVADTQLSPTYFTNSPKLDKLSEGKSALDSNAGRKRLIEQVHVKAMTQAEQRNAISSGENNNVVAATEQHRVSPKESRQRNGSADGSGVKRTSAKVGSESDRSPKKRTAPSSTSSSSLSPASPAIDKSRTQSKAAAGGLQFQK</sequence>
<proteinExistence type="predicted"/>
<dbReference type="SUPFAM" id="SSF54001">
    <property type="entry name" value="Cysteine proteinases"/>
    <property type="match status" value="1"/>
</dbReference>
<dbReference type="InterPro" id="IPR038765">
    <property type="entry name" value="Papain-like_cys_pep_sf"/>
</dbReference>
<dbReference type="PROSITE" id="PS50235">
    <property type="entry name" value="USP_3"/>
    <property type="match status" value="1"/>
</dbReference>
<evidence type="ECO:0000256" key="1">
    <source>
        <dbReference type="SAM" id="MobiDB-lite"/>
    </source>
</evidence>
<feature type="compositionally biased region" description="Basic and acidic residues" evidence="1">
    <location>
        <begin position="256"/>
        <end position="267"/>
    </location>
</feature>
<dbReference type="Proteomes" id="UP000646548">
    <property type="component" value="Unassembled WGS sequence"/>
</dbReference>
<feature type="compositionally biased region" description="Polar residues" evidence="1">
    <location>
        <begin position="134"/>
        <end position="143"/>
    </location>
</feature>
<feature type="domain" description="USP" evidence="2">
    <location>
        <begin position="1"/>
        <end position="56"/>
    </location>
</feature>
<feature type="compositionally biased region" description="Polar residues" evidence="1">
    <location>
        <begin position="240"/>
        <end position="252"/>
    </location>
</feature>
<organism evidence="3 4">
    <name type="scientific">Oryzias melastigma</name>
    <name type="common">Marine medaka</name>
    <dbReference type="NCBI Taxonomy" id="30732"/>
    <lineage>
        <taxon>Eukaryota</taxon>
        <taxon>Metazoa</taxon>
        <taxon>Chordata</taxon>
        <taxon>Craniata</taxon>
        <taxon>Vertebrata</taxon>
        <taxon>Euteleostomi</taxon>
        <taxon>Actinopterygii</taxon>
        <taxon>Neopterygii</taxon>
        <taxon>Teleostei</taxon>
        <taxon>Neoteleostei</taxon>
        <taxon>Acanthomorphata</taxon>
        <taxon>Ovalentaria</taxon>
        <taxon>Atherinomorphae</taxon>
        <taxon>Beloniformes</taxon>
        <taxon>Adrianichthyidae</taxon>
        <taxon>Oryziinae</taxon>
        <taxon>Oryzias</taxon>
    </lineage>
</organism>
<evidence type="ECO:0000259" key="2">
    <source>
        <dbReference type="PROSITE" id="PS50235"/>
    </source>
</evidence>
<dbReference type="InterPro" id="IPR028889">
    <property type="entry name" value="USP"/>
</dbReference>
<dbReference type="AlphaFoldDB" id="A0A834FIN9"/>
<feature type="compositionally biased region" description="Polar residues" evidence="1">
    <location>
        <begin position="193"/>
        <end position="204"/>
    </location>
</feature>
<feature type="region of interest" description="Disordered" evidence="1">
    <location>
        <begin position="240"/>
        <end position="331"/>
    </location>
</feature>
<feature type="region of interest" description="Disordered" evidence="1">
    <location>
        <begin position="87"/>
        <end position="221"/>
    </location>
</feature>
<evidence type="ECO:0000313" key="3">
    <source>
        <dbReference type="EMBL" id="KAF6734745.1"/>
    </source>
</evidence>
<evidence type="ECO:0000313" key="4">
    <source>
        <dbReference type="Proteomes" id="UP000646548"/>
    </source>
</evidence>
<reference evidence="3" key="1">
    <citation type="journal article" name="BMC Genomics">
        <title>Long-read sequencing and de novo genome assembly of marine medaka (Oryzias melastigma).</title>
        <authorList>
            <person name="Liang P."/>
            <person name="Saqib H.S.A."/>
            <person name="Ni X."/>
            <person name="Shen Y."/>
        </authorList>
    </citation>
    <scope>NUCLEOTIDE SEQUENCE</scope>
    <source>
        <strain evidence="3">Bigg-433</strain>
    </source>
</reference>